<feature type="binding site" evidence="8">
    <location>
        <position position="31"/>
    </location>
    <ligand>
        <name>Mg(2+)</name>
        <dbReference type="ChEBI" id="CHEBI:18420"/>
    </ligand>
</feature>
<dbReference type="Proteomes" id="UP000054251">
    <property type="component" value="Unassembled WGS sequence"/>
</dbReference>
<protein>
    <recommendedName>
        <fullName evidence="4 5">4-nitrophenylphosphatase</fullName>
        <shortName evidence="5">PNPPase</shortName>
        <ecNumber evidence="3 5">3.1.3.41</ecNumber>
    </recommendedName>
</protein>
<dbReference type="Pfam" id="PF13344">
    <property type="entry name" value="Hydrolase_6"/>
    <property type="match status" value="1"/>
</dbReference>
<dbReference type="GO" id="GO:0005737">
    <property type="term" value="C:cytoplasm"/>
    <property type="evidence" value="ECO:0007669"/>
    <property type="project" value="TreeGrafter"/>
</dbReference>
<keyword evidence="8" id="KW-0460">Magnesium</keyword>
<keyword evidence="1 5" id="KW-0378">Hydrolase</keyword>
<feature type="binding site" evidence="8">
    <location>
        <position position="254"/>
    </location>
    <ligand>
        <name>Mg(2+)</name>
        <dbReference type="ChEBI" id="CHEBI:18420"/>
    </ligand>
</feature>
<evidence type="ECO:0000256" key="3">
    <source>
        <dbReference type="ARBA" id="ARBA00066659"/>
    </source>
</evidence>
<dbReference type="FunFam" id="3.40.50.1000:FF:000039">
    <property type="entry name" value="Phosphoglycolate phosphatase"/>
    <property type="match status" value="1"/>
</dbReference>
<accession>A0A0V1Q0R6</accession>
<dbReference type="InterPro" id="IPR023214">
    <property type="entry name" value="HAD_sf"/>
</dbReference>
<evidence type="ECO:0000256" key="7">
    <source>
        <dbReference type="PIRSR" id="PIRSR000915-2"/>
    </source>
</evidence>
<comment type="catalytic activity">
    <reaction evidence="2 5">
        <text>4-nitrophenyl phosphate + H2O = 4-nitrophenol + phosphate + H(+)</text>
        <dbReference type="Rhea" id="RHEA:21664"/>
        <dbReference type="ChEBI" id="CHEBI:15377"/>
        <dbReference type="ChEBI" id="CHEBI:15378"/>
        <dbReference type="ChEBI" id="CHEBI:43474"/>
        <dbReference type="ChEBI" id="CHEBI:57917"/>
        <dbReference type="ChEBI" id="CHEBI:61146"/>
        <dbReference type="EC" id="3.1.3.41"/>
    </reaction>
</comment>
<evidence type="ECO:0000256" key="2">
    <source>
        <dbReference type="ARBA" id="ARBA00050247"/>
    </source>
</evidence>
<feature type="active site" description="Proton donor" evidence="6">
    <location>
        <position position="33"/>
    </location>
</feature>
<dbReference type="SUPFAM" id="SSF56784">
    <property type="entry name" value="HAD-like"/>
    <property type="match status" value="1"/>
</dbReference>
<reference evidence="9 10" key="1">
    <citation type="submission" date="2015-11" db="EMBL/GenBank/DDBJ databases">
        <title>The genome of Debaryomyces fabryi.</title>
        <authorList>
            <person name="Tafer H."/>
            <person name="Lopandic K."/>
        </authorList>
    </citation>
    <scope>NUCLEOTIDE SEQUENCE [LARGE SCALE GENOMIC DNA]</scope>
    <source>
        <strain evidence="9 10">CBS 789</strain>
    </source>
</reference>
<dbReference type="AlphaFoldDB" id="A0A0V1Q0R6"/>
<dbReference type="InterPro" id="IPR036412">
    <property type="entry name" value="HAD-like_sf"/>
</dbReference>
<dbReference type="GO" id="GO:0046872">
    <property type="term" value="F:metal ion binding"/>
    <property type="evidence" value="ECO:0007669"/>
    <property type="project" value="UniProtKB-KW"/>
</dbReference>
<name>A0A0V1Q0R6_9ASCO</name>
<dbReference type="GO" id="GO:0008967">
    <property type="term" value="F:phosphoglycolate phosphatase activity"/>
    <property type="evidence" value="ECO:0007669"/>
    <property type="project" value="TreeGrafter"/>
</dbReference>
<dbReference type="Pfam" id="PF13242">
    <property type="entry name" value="Hydrolase_like"/>
    <property type="match status" value="1"/>
</dbReference>
<comment type="caution">
    <text evidence="9">The sequence shown here is derived from an EMBL/GenBank/DDBJ whole genome shotgun (WGS) entry which is preliminary data.</text>
</comment>
<comment type="cofactor">
    <cofactor evidence="8">
        <name>Mg(2+)</name>
        <dbReference type="ChEBI" id="CHEBI:18420"/>
    </cofactor>
    <text evidence="8">Divalent metal ions. Mg(2+) is the most effective.</text>
</comment>
<sequence length="317" mass="35827">MTVSESIIPTEITSKEQAQKLIDEHDNFLFDCDGVIWLDEKLIPGVLQTIEYLNSKNKRYVFVTNNSSKSRQDYVEKFERLGFKGITKDMIYPTCYAAAFNLKEHLKVPEGSKIWVLGDSGIEDELREAKYIPVGGTDPRLNEPFDPHHELLKVDPDVRAVVVGSTKDFNYMRIALTLQYLLHDNKGIPFVGANIDRSYPSDGLILPAGGSVVNYMQYTADRDFINVGKPSTTLLDVILEHSKFEKEKTIMVGDTLYTDIKFGIDGQLANSLLVLSGGTTKRYFDSFLTTSYKEEETRSMTPLCYIESFGDIIDLIN</sequence>
<dbReference type="Gene3D" id="3.40.50.1000">
    <property type="entry name" value="HAD superfamily/HAD-like"/>
    <property type="match status" value="2"/>
</dbReference>
<dbReference type="PANTHER" id="PTHR19288">
    <property type="entry name" value="4-NITROPHENYLPHOSPHATASE-RELATED"/>
    <property type="match status" value="1"/>
</dbReference>
<dbReference type="EC" id="3.1.3.41" evidence="3 5"/>
<feature type="binding site" evidence="7">
    <location>
        <position position="229"/>
    </location>
    <ligand>
        <name>substrate</name>
    </ligand>
</feature>
<evidence type="ECO:0000256" key="8">
    <source>
        <dbReference type="PIRSR" id="PIRSR000915-3"/>
    </source>
</evidence>
<dbReference type="GeneID" id="26839262"/>
<dbReference type="OrthoDB" id="413953at2759"/>
<dbReference type="InterPro" id="IPR006357">
    <property type="entry name" value="HAD-SF_hydro_IIA"/>
</dbReference>
<dbReference type="PIRSF" id="PIRSF000915">
    <property type="entry name" value="PGP-type_phosphatase"/>
    <property type="match status" value="1"/>
</dbReference>
<organism evidence="9 10">
    <name type="scientific">Debaryomyces fabryi</name>
    <dbReference type="NCBI Taxonomy" id="58627"/>
    <lineage>
        <taxon>Eukaryota</taxon>
        <taxon>Fungi</taxon>
        <taxon>Dikarya</taxon>
        <taxon>Ascomycota</taxon>
        <taxon>Saccharomycotina</taxon>
        <taxon>Pichiomycetes</taxon>
        <taxon>Debaryomycetaceae</taxon>
        <taxon>Debaryomyces</taxon>
    </lineage>
</organism>
<dbReference type="PANTHER" id="PTHR19288:SF46">
    <property type="entry name" value="HALOACID DEHALOGENASE-LIKE HYDROLASE DOMAIN-CONTAINING PROTEIN 2"/>
    <property type="match status" value="1"/>
</dbReference>
<evidence type="ECO:0000256" key="1">
    <source>
        <dbReference type="ARBA" id="ARBA00022801"/>
    </source>
</evidence>
<keyword evidence="10" id="KW-1185">Reference proteome</keyword>
<feature type="binding site" evidence="8">
    <location>
        <position position="33"/>
    </location>
    <ligand>
        <name>Mg(2+)</name>
        <dbReference type="ChEBI" id="CHEBI:18420"/>
    </ligand>
</feature>
<evidence type="ECO:0000313" key="10">
    <source>
        <dbReference type="Proteomes" id="UP000054251"/>
    </source>
</evidence>
<evidence type="ECO:0000313" key="9">
    <source>
        <dbReference type="EMBL" id="KSA01962.1"/>
    </source>
</evidence>
<evidence type="ECO:0000256" key="4">
    <source>
        <dbReference type="ARBA" id="ARBA00069197"/>
    </source>
</evidence>
<evidence type="ECO:0000256" key="5">
    <source>
        <dbReference type="PIRNR" id="PIRNR000915"/>
    </source>
</evidence>
<dbReference type="GO" id="GO:0004035">
    <property type="term" value="F:alkaline phosphatase activity"/>
    <property type="evidence" value="ECO:0007669"/>
    <property type="project" value="TreeGrafter"/>
</dbReference>
<dbReference type="RefSeq" id="XP_015468064.1">
    <property type="nucleotide sequence ID" value="XM_015611083.1"/>
</dbReference>
<keyword evidence="8" id="KW-0479">Metal-binding</keyword>
<dbReference type="NCBIfam" id="TIGR01460">
    <property type="entry name" value="HAD-SF-IIA"/>
    <property type="match status" value="1"/>
</dbReference>
<gene>
    <name evidence="9" type="ORF">AC631_02253</name>
</gene>
<feature type="active site" description="Nucleophile" evidence="6">
    <location>
        <position position="31"/>
    </location>
</feature>
<dbReference type="EMBL" id="LMYN01000038">
    <property type="protein sequence ID" value="KSA01962.1"/>
    <property type="molecule type" value="Genomic_DNA"/>
</dbReference>
<evidence type="ECO:0000256" key="6">
    <source>
        <dbReference type="PIRSR" id="PIRSR000915-1"/>
    </source>
</evidence>
<proteinExistence type="predicted"/>